<evidence type="ECO:0000313" key="6">
    <source>
        <dbReference type="Proteomes" id="UP001056336"/>
    </source>
</evidence>
<gene>
    <name evidence="5" type="ORF">M6D93_18060</name>
</gene>
<dbReference type="CDD" id="cd06170">
    <property type="entry name" value="LuxR_C_like"/>
    <property type="match status" value="1"/>
</dbReference>
<organism evidence="5 6">
    <name type="scientific">Jatrophihabitans telluris</name>
    <dbReference type="NCBI Taxonomy" id="2038343"/>
    <lineage>
        <taxon>Bacteria</taxon>
        <taxon>Bacillati</taxon>
        <taxon>Actinomycetota</taxon>
        <taxon>Actinomycetes</taxon>
        <taxon>Jatrophihabitantales</taxon>
        <taxon>Jatrophihabitantaceae</taxon>
        <taxon>Jatrophihabitans</taxon>
    </lineage>
</organism>
<protein>
    <submittedName>
        <fullName evidence="5">LuxR C-terminal-related transcriptional regulator</fullName>
    </submittedName>
</protein>
<dbReference type="SUPFAM" id="SSF46894">
    <property type="entry name" value="C-terminal effector domain of the bipartite response regulators"/>
    <property type="match status" value="1"/>
</dbReference>
<evidence type="ECO:0000313" key="5">
    <source>
        <dbReference type="EMBL" id="UQX88173.1"/>
    </source>
</evidence>
<keyword evidence="2" id="KW-0238">DNA-binding</keyword>
<dbReference type="InterPro" id="IPR011990">
    <property type="entry name" value="TPR-like_helical_dom_sf"/>
</dbReference>
<sequence>MESPALGPLVRGKVSPPSLSVSVVLRGRLFQQLTQAVRRPLTLLEAPAGWGKTLLAASWLQSQPPQQVSAWLSLDANDNDPIRFWTYLVAALRVGTGVGDDQPLETLRPPQDPEDDLDVFLSLLVSALVELRQHVIVVVDDVHHITDARILKDLTFLLDHCGENLRLVLLGRHRPALPVPRMRLNGQVSEIRIADLAFSEEEAAQLFTPEDVEVDADQLRTLCTRTEGWAAGLRLAVLMLSGEGDQAAVLAGFAGSSEPVAEYLLSEVVANQPPDVRDFLLRTSICERINAELATELTGRSDAGEVLEALAARSIFLVAHGPGRQWYRYHQMFAELLRDRLRQGFPELANELHQRAATWSELQGLAVDAVGHAADAGDWDRACELLLSMWLRIYLAGQVVLLASLLRRIMPHAGGARPALHAVSAVMHFAQGDALSGEGELAAAERGRELSARNQETWEIAINVARGELARLRVDVEAARSSTSLLLEREGDAPAELAGDARALALFNLAVSEYWSGGITAAEANLRHASALASGAGRQFLTLACQSQLAAVLTAQDRPIEACDVAQAATAFAERYGWSESGVAAEAWHALGWSHYLFGDPDLADQYLDRAEDAARGDEPAIRGTIRLVQGLVLSLRGNKRSALAAVEAAAQELVRVRDEHVFMSYAIGERIRLSLVLGRVSLARRLLADALEEPGTERPRHVLIAQAEMLLADGYAAAAVRVLERAAGEDATGFLDQRLQAMVLLALVQHQLGRRTLAVDTMLSALQTASTQRMIQPFLQFSVPAFDLLRSSSHAHRAPEFLSEVLATFDLLMPDARPVAAGAQQLTDRELQVLRLLDTLLALPEIGAELYVSVNTVKAHLKNLYRKLEVSSRRHAVDRARELGLL</sequence>
<dbReference type="Pfam" id="PF25873">
    <property type="entry name" value="WHD_MalT"/>
    <property type="match status" value="1"/>
</dbReference>
<name>A0ABY4QWZ9_9ACTN</name>
<evidence type="ECO:0000256" key="1">
    <source>
        <dbReference type="ARBA" id="ARBA00023015"/>
    </source>
</evidence>
<keyword evidence="6" id="KW-1185">Reference proteome</keyword>
<evidence type="ECO:0000259" key="4">
    <source>
        <dbReference type="PROSITE" id="PS50043"/>
    </source>
</evidence>
<dbReference type="InterPro" id="IPR000792">
    <property type="entry name" value="Tscrpt_reg_LuxR_C"/>
</dbReference>
<dbReference type="Gene3D" id="1.10.10.10">
    <property type="entry name" value="Winged helix-like DNA-binding domain superfamily/Winged helix DNA-binding domain"/>
    <property type="match status" value="1"/>
</dbReference>
<dbReference type="RefSeq" id="WP_249771416.1">
    <property type="nucleotide sequence ID" value="NZ_CP097332.1"/>
</dbReference>
<dbReference type="EMBL" id="CP097332">
    <property type="protein sequence ID" value="UQX88173.1"/>
    <property type="molecule type" value="Genomic_DNA"/>
</dbReference>
<feature type="domain" description="HTH luxR-type" evidence="4">
    <location>
        <begin position="820"/>
        <end position="885"/>
    </location>
</feature>
<dbReference type="InterPro" id="IPR027417">
    <property type="entry name" value="P-loop_NTPase"/>
</dbReference>
<proteinExistence type="predicted"/>
<dbReference type="SUPFAM" id="SSF48452">
    <property type="entry name" value="TPR-like"/>
    <property type="match status" value="1"/>
</dbReference>
<reference evidence="5" key="2">
    <citation type="submission" date="2022-05" db="EMBL/GenBank/DDBJ databases">
        <authorList>
            <person name="Kim J.-S."/>
            <person name="Lee K."/>
            <person name="Suh M."/>
            <person name="Eom M."/>
            <person name="Kim J.-S."/>
            <person name="Kim D.-S."/>
            <person name="Ko S.-H."/>
            <person name="Shin Y."/>
            <person name="Lee J.-S."/>
        </authorList>
    </citation>
    <scope>NUCLEOTIDE SEQUENCE</scope>
    <source>
        <strain evidence="5">N237</strain>
    </source>
</reference>
<dbReference type="SUPFAM" id="SSF52540">
    <property type="entry name" value="P-loop containing nucleoside triphosphate hydrolases"/>
    <property type="match status" value="1"/>
</dbReference>
<keyword evidence="1" id="KW-0805">Transcription regulation</keyword>
<dbReference type="PANTHER" id="PTHR44688">
    <property type="entry name" value="DNA-BINDING TRANSCRIPTIONAL ACTIVATOR DEVR_DOSR"/>
    <property type="match status" value="1"/>
</dbReference>
<dbReference type="Gene3D" id="1.25.40.10">
    <property type="entry name" value="Tetratricopeptide repeat domain"/>
    <property type="match status" value="1"/>
</dbReference>
<dbReference type="Pfam" id="PF13401">
    <property type="entry name" value="AAA_22"/>
    <property type="match status" value="1"/>
</dbReference>
<dbReference type="InterPro" id="IPR059106">
    <property type="entry name" value="WHD_MalT"/>
</dbReference>
<dbReference type="InterPro" id="IPR036388">
    <property type="entry name" value="WH-like_DNA-bd_sf"/>
</dbReference>
<dbReference type="Proteomes" id="UP001056336">
    <property type="component" value="Chromosome"/>
</dbReference>
<dbReference type="Gene3D" id="3.40.50.300">
    <property type="entry name" value="P-loop containing nucleotide triphosphate hydrolases"/>
    <property type="match status" value="1"/>
</dbReference>
<accession>A0ABY4QWZ9</accession>
<dbReference type="PANTHER" id="PTHR44688:SF16">
    <property type="entry name" value="DNA-BINDING TRANSCRIPTIONAL ACTIVATOR DEVR_DOSR"/>
    <property type="match status" value="1"/>
</dbReference>
<reference evidence="5" key="1">
    <citation type="journal article" date="2018" name="Int. J. Syst. Evol. Microbiol.">
        <title>Jatrophihabitans telluris sp. nov., isolated from sediment soil of lava forest wetlands and the emended description of the genus Jatrophihabitans.</title>
        <authorList>
            <person name="Lee K.C."/>
            <person name="Suh M.K."/>
            <person name="Eom M.K."/>
            <person name="Kim K.K."/>
            <person name="Kim J.S."/>
            <person name="Kim D.S."/>
            <person name="Ko S.H."/>
            <person name="Shin Y.K."/>
            <person name="Lee J.S."/>
        </authorList>
    </citation>
    <scope>NUCLEOTIDE SEQUENCE</scope>
    <source>
        <strain evidence="5">N237</strain>
    </source>
</reference>
<keyword evidence="3" id="KW-0804">Transcription</keyword>
<dbReference type="InterPro" id="IPR016032">
    <property type="entry name" value="Sig_transdc_resp-reg_C-effctor"/>
</dbReference>
<dbReference type="InterPro" id="IPR049945">
    <property type="entry name" value="AAA_22"/>
</dbReference>
<evidence type="ECO:0000256" key="3">
    <source>
        <dbReference type="ARBA" id="ARBA00023163"/>
    </source>
</evidence>
<evidence type="ECO:0000256" key="2">
    <source>
        <dbReference type="ARBA" id="ARBA00023125"/>
    </source>
</evidence>
<dbReference type="PROSITE" id="PS50043">
    <property type="entry name" value="HTH_LUXR_2"/>
    <property type="match status" value="1"/>
</dbReference>
<dbReference type="Pfam" id="PF00196">
    <property type="entry name" value="GerE"/>
    <property type="match status" value="1"/>
</dbReference>
<dbReference type="SMART" id="SM00421">
    <property type="entry name" value="HTH_LUXR"/>
    <property type="match status" value="1"/>
</dbReference>